<dbReference type="Proteomes" id="UP000249754">
    <property type="component" value="Unassembled WGS sequence"/>
</dbReference>
<name>A0A327SE10_9SPHI</name>
<comment type="caution">
    <text evidence="1">The sequence shown here is derived from an EMBL/GenBank/DDBJ whole genome shotgun (WGS) entry which is preliminary data.</text>
</comment>
<proteinExistence type="predicted"/>
<dbReference type="EMBL" id="QLLR01000020">
    <property type="protein sequence ID" value="RAJ27306.1"/>
    <property type="molecule type" value="Genomic_DNA"/>
</dbReference>
<dbReference type="RefSeq" id="WP_111635008.1">
    <property type="nucleotide sequence ID" value="NZ_QLLR01000020.1"/>
</dbReference>
<dbReference type="OrthoDB" id="1404787at2"/>
<sequence length="365" mass="42601">MENNKMIITRKIQLLIDSDDKEVIKQAKDQLYNWQWICFRSANMIMSHHFVQEQVKDFFYLTEEIKLKIANEKKVENGILKLSRQSTTYRVLSNHFKGQIPTNILNNLNHTLFSNFNKEKSAYWKGEKSLRNYKKNIPMPFGSEVILKLARTPDNKNFCFTLFKIPFRTYLGKDRSDKKLMLDRILNGTLKLCASTIQLDQGKVFLLAAIQIEKEQHQLDTAVIAEASLSLEHPITVKIGASEHKIGNKEEFLHRRLAIQAVIHRVKKAVTFNRGGHGIKRKKKCVEDYQHQEKRYVEYKLHVYSRKLIDLCVKHGAATLILVNQGQKEEIAKQDPLLLRNWSYYSLKDKINYKAEKAGIQLIVE</sequence>
<accession>A0A327SE10</accession>
<dbReference type="AlphaFoldDB" id="A0A327SE10"/>
<evidence type="ECO:0000313" key="1">
    <source>
        <dbReference type="EMBL" id="RAJ27306.1"/>
    </source>
</evidence>
<reference evidence="1 2" key="1">
    <citation type="submission" date="2018-06" db="EMBL/GenBank/DDBJ databases">
        <title>Genomic Encyclopedia of Archaeal and Bacterial Type Strains, Phase II (KMG-II): from individual species to whole genera.</title>
        <authorList>
            <person name="Goeker M."/>
        </authorList>
    </citation>
    <scope>NUCLEOTIDE SEQUENCE [LARGE SCALE GENOMIC DNA]</scope>
    <source>
        <strain evidence="1 2">DSM 14825</strain>
    </source>
</reference>
<evidence type="ECO:0008006" key="3">
    <source>
        <dbReference type="Google" id="ProtNLM"/>
    </source>
</evidence>
<evidence type="ECO:0000313" key="2">
    <source>
        <dbReference type="Proteomes" id="UP000249754"/>
    </source>
</evidence>
<gene>
    <name evidence="1" type="ORF">LY11_03597</name>
</gene>
<organism evidence="1 2">
    <name type="scientific">Pedobacter cryoconitis</name>
    <dbReference type="NCBI Taxonomy" id="188932"/>
    <lineage>
        <taxon>Bacteria</taxon>
        <taxon>Pseudomonadati</taxon>
        <taxon>Bacteroidota</taxon>
        <taxon>Sphingobacteriia</taxon>
        <taxon>Sphingobacteriales</taxon>
        <taxon>Sphingobacteriaceae</taxon>
        <taxon>Pedobacter</taxon>
    </lineage>
</organism>
<protein>
    <recommendedName>
        <fullName evidence="3">Transposase</fullName>
    </recommendedName>
</protein>